<keyword evidence="2" id="KW-0614">Plasmid</keyword>
<evidence type="ECO:0000313" key="3">
    <source>
        <dbReference type="Proteomes" id="UP000826254"/>
    </source>
</evidence>
<dbReference type="GeneID" id="67179808"/>
<keyword evidence="1" id="KW-0812">Transmembrane</keyword>
<proteinExistence type="predicted"/>
<evidence type="ECO:0008006" key="4">
    <source>
        <dbReference type="Google" id="ProtNLM"/>
    </source>
</evidence>
<keyword evidence="1" id="KW-0472">Membrane</keyword>
<keyword evidence="3" id="KW-1185">Reference proteome</keyword>
<geneLocation type="plasmid" evidence="2 3">
    <name>unnamed2</name>
</geneLocation>
<feature type="transmembrane region" description="Helical" evidence="1">
    <location>
        <begin position="129"/>
        <end position="146"/>
    </location>
</feature>
<dbReference type="EMBL" id="CP081960">
    <property type="protein sequence ID" value="QZP39623.1"/>
    <property type="molecule type" value="Genomic_DNA"/>
</dbReference>
<keyword evidence="1" id="KW-1133">Transmembrane helix</keyword>
<gene>
    <name evidence="2" type="ORF">K6T50_16660</name>
</gene>
<feature type="transmembrane region" description="Helical" evidence="1">
    <location>
        <begin position="90"/>
        <end position="123"/>
    </location>
</feature>
<sequence length="183" mass="20135">MPLRIIAGLALWWILGIMMSGLLGTVVTGRSPLFELRGTPFGSIAVNAIDLVVGAIATPVAVYLTGRYVDRRRFRDFGLRVNRAWWTDLTFGFVLGGTLMTAIFVVQLALGWITICGVFVVGGVPQWTFPYWFLLSVGSYLVGSVIEELLYRWFLLTNFAEGFQVGPVDARGALVTNVLSNIV</sequence>
<reference evidence="2 3" key="1">
    <citation type="journal article" date="2021" name="Int. J. Syst. Evol. Microbiol.">
        <title>Halobaculum halophilum sp. nov. and Halobaculum salinum sp. nov., isolated from salt lake and saline soil.</title>
        <authorList>
            <person name="Cui H.L."/>
            <person name="Shi X.W."/>
            <person name="Yin X.M."/>
            <person name="Yang X.Y."/>
            <person name="Hou J."/>
            <person name="Zhu L."/>
        </authorList>
    </citation>
    <scope>NUCLEOTIDE SEQUENCE [LARGE SCALE GENOMIC DNA]</scope>
    <source>
        <strain evidence="2 3">NBRC 109044</strain>
    </source>
</reference>
<name>A0A8T8WIS2_9EURY</name>
<evidence type="ECO:0000256" key="1">
    <source>
        <dbReference type="SAM" id="Phobius"/>
    </source>
</evidence>
<dbReference type="Proteomes" id="UP000826254">
    <property type="component" value="Plasmid unnamed2"/>
</dbReference>
<protein>
    <recommendedName>
        <fullName evidence="4">CPBP family intramembrane metalloprotease</fullName>
    </recommendedName>
</protein>
<dbReference type="KEGG" id="hmp:K6T50_16660"/>
<evidence type="ECO:0000313" key="2">
    <source>
        <dbReference type="EMBL" id="QZP39623.1"/>
    </source>
</evidence>
<organism evidence="2 3">
    <name type="scientific">Halobaculum magnesiiphilum</name>
    <dbReference type="NCBI Taxonomy" id="1017351"/>
    <lineage>
        <taxon>Archaea</taxon>
        <taxon>Methanobacteriati</taxon>
        <taxon>Methanobacteriota</taxon>
        <taxon>Stenosarchaea group</taxon>
        <taxon>Halobacteria</taxon>
        <taxon>Halobacteriales</taxon>
        <taxon>Haloferacaceae</taxon>
        <taxon>Halobaculum</taxon>
    </lineage>
</organism>
<dbReference type="AlphaFoldDB" id="A0A8T8WIS2"/>
<dbReference type="RefSeq" id="WP_222609372.1">
    <property type="nucleotide sequence ID" value="NZ_CP081960.1"/>
</dbReference>
<feature type="transmembrane region" description="Helical" evidence="1">
    <location>
        <begin position="48"/>
        <end position="69"/>
    </location>
</feature>
<accession>A0A8T8WIS2</accession>